<comment type="caution">
    <text evidence="1">The sequence shown here is derived from an EMBL/GenBank/DDBJ whole genome shotgun (WGS) entry which is preliminary data.</text>
</comment>
<reference evidence="1 2" key="1">
    <citation type="journal article" date="2014" name="Genome Announc.">
        <title>Draft genome sequence of Sclerotinia borealis, a psychrophilic plant pathogenic fungus.</title>
        <authorList>
            <person name="Mardanov A.V."/>
            <person name="Beletsky A.V."/>
            <person name="Kadnikov V.V."/>
            <person name="Ignatov A.N."/>
            <person name="Ravin N.V."/>
        </authorList>
    </citation>
    <scope>NUCLEOTIDE SEQUENCE [LARGE SCALE GENOMIC DNA]</scope>
    <source>
        <strain evidence="2">F-4157</strain>
    </source>
</reference>
<proteinExistence type="predicted"/>
<organism evidence="1 2">
    <name type="scientific">Sclerotinia borealis (strain F-4128)</name>
    <dbReference type="NCBI Taxonomy" id="1432307"/>
    <lineage>
        <taxon>Eukaryota</taxon>
        <taxon>Fungi</taxon>
        <taxon>Dikarya</taxon>
        <taxon>Ascomycota</taxon>
        <taxon>Pezizomycotina</taxon>
        <taxon>Leotiomycetes</taxon>
        <taxon>Helotiales</taxon>
        <taxon>Sclerotiniaceae</taxon>
        <taxon>Sclerotinia</taxon>
    </lineage>
</organism>
<dbReference type="Proteomes" id="UP000019487">
    <property type="component" value="Unassembled WGS sequence"/>
</dbReference>
<dbReference type="EMBL" id="AYSA01000232">
    <property type="protein sequence ID" value="ESZ94657.1"/>
    <property type="molecule type" value="Genomic_DNA"/>
</dbReference>
<name>W9CD09_SCLBF</name>
<dbReference type="OrthoDB" id="3538929at2759"/>
<gene>
    <name evidence="1" type="ORF">SBOR_4966</name>
</gene>
<protein>
    <submittedName>
        <fullName evidence="1">Uncharacterized protein</fullName>
    </submittedName>
</protein>
<sequence>MKFRNDSFAFVFSNKPPEAGEALLSSKAGDFLMYGKCSVFSKVSMTKSDVKVASEGYMMLLKDSLPDEDPITTQDTTTAFPTQRTRMAKPPLPALAKEVLWYGHEKRFNESHNIPYSPFIARHQRLSASIDNSNFNNMPPLPKSSFSLWVERDLQDAKHRNISQLVCNQIKIFDIAHGNYDKSMMRRQFEGSNWFNESYDDAVIDYYDARKDQKELDSLRARAWTAGARWRHAELSEY</sequence>
<accession>W9CD09</accession>
<evidence type="ECO:0000313" key="2">
    <source>
        <dbReference type="Proteomes" id="UP000019487"/>
    </source>
</evidence>
<keyword evidence="2" id="KW-1185">Reference proteome</keyword>
<dbReference type="AlphaFoldDB" id="W9CD09"/>
<dbReference type="HOGENOM" id="CLU_1360221_0_0_1"/>
<evidence type="ECO:0000313" key="1">
    <source>
        <dbReference type="EMBL" id="ESZ94657.1"/>
    </source>
</evidence>